<organism evidence="2 3">
    <name type="scientific">Heliocybe sulcata</name>
    <dbReference type="NCBI Taxonomy" id="5364"/>
    <lineage>
        <taxon>Eukaryota</taxon>
        <taxon>Fungi</taxon>
        <taxon>Dikarya</taxon>
        <taxon>Basidiomycota</taxon>
        <taxon>Agaricomycotina</taxon>
        <taxon>Agaricomycetes</taxon>
        <taxon>Gloeophyllales</taxon>
        <taxon>Gloeophyllaceae</taxon>
        <taxon>Heliocybe</taxon>
    </lineage>
</organism>
<feature type="compositionally biased region" description="Low complexity" evidence="1">
    <location>
        <begin position="25"/>
        <end position="40"/>
    </location>
</feature>
<feature type="region of interest" description="Disordered" evidence="1">
    <location>
        <begin position="1"/>
        <end position="143"/>
    </location>
</feature>
<evidence type="ECO:0000313" key="3">
    <source>
        <dbReference type="Proteomes" id="UP000305948"/>
    </source>
</evidence>
<feature type="compositionally biased region" description="Basic and acidic residues" evidence="1">
    <location>
        <begin position="77"/>
        <end position="117"/>
    </location>
</feature>
<dbReference type="Proteomes" id="UP000305948">
    <property type="component" value="Unassembled WGS sequence"/>
</dbReference>
<proteinExistence type="predicted"/>
<reference evidence="2 3" key="1">
    <citation type="journal article" date="2019" name="Nat. Ecol. Evol.">
        <title>Megaphylogeny resolves global patterns of mushroom evolution.</title>
        <authorList>
            <person name="Varga T."/>
            <person name="Krizsan K."/>
            <person name="Foldi C."/>
            <person name="Dima B."/>
            <person name="Sanchez-Garcia M."/>
            <person name="Sanchez-Ramirez S."/>
            <person name="Szollosi G.J."/>
            <person name="Szarkandi J.G."/>
            <person name="Papp V."/>
            <person name="Albert L."/>
            <person name="Andreopoulos W."/>
            <person name="Angelini C."/>
            <person name="Antonin V."/>
            <person name="Barry K.W."/>
            <person name="Bougher N.L."/>
            <person name="Buchanan P."/>
            <person name="Buyck B."/>
            <person name="Bense V."/>
            <person name="Catcheside P."/>
            <person name="Chovatia M."/>
            <person name="Cooper J."/>
            <person name="Damon W."/>
            <person name="Desjardin D."/>
            <person name="Finy P."/>
            <person name="Geml J."/>
            <person name="Haridas S."/>
            <person name="Hughes K."/>
            <person name="Justo A."/>
            <person name="Karasinski D."/>
            <person name="Kautmanova I."/>
            <person name="Kiss B."/>
            <person name="Kocsube S."/>
            <person name="Kotiranta H."/>
            <person name="LaButti K.M."/>
            <person name="Lechner B.E."/>
            <person name="Liimatainen K."/>
            <person name="Lipzen A."/>
            <person name="Lukacs Z."/>
            <person name="Mihaltcheva S."/>
            <person name="Morgado L.N."/>
            <person name="Niskanen T."/>
            <person name="Noordeloos M.E."/>
            <person name="Ohm R.A."/>
            <person name="Ortiz-Santana B."/>
            <person name="Ovrebo C."/>
            <person name="Racz N."/>
            <person name="Riley R."/>
            <person name="Savchenko A."/>
            <person name="Shiryaev A."/>
            <person name="Soop K."/>
            <person name="Spirin V."/>
            <person name="Szebenyi C."/>
            <person name="Tomsovsky M."/>
            <person name="Tulloss R.E."/>
            <person name="Uehling J."/>
            <person name="Grigoriev I.V."/>
            <person name="Vagvolgyi C."/>
            <person name="Papp T."/>
            <person name="Martin F.M."/>
            <person name="Miettinen O."/>
            <person name="Hibbett D.S."/>
            <person name="Nagy L.G."/>
        </authorList>
    </citation>
    <scope>NUCLEOTIDE SEQUENCE [LARGE SCALE GENOMIC DNA]</scope>
    <source>
        <strain evidence="2 3">OMC1185</strain>
    </source>
</reference>
<gene>
    <name evidence="2" type="ORF">OE88DRAFT_1662887</name>
</gene>
<evidence type="ECO:0000256" key="1">
    <source>
        <dbReference type="SAM" id="MobiDB-lite"/>
    </source>
</evidence>
<keyword evidence="3" id="KW-1185">Reference proteome</keyword>
<accession>A0A5C3MWX8</accession>
<dbReference type="EMBL" id="ML213516">
    <property type="protein sequence ID" value="TFK49365.1"/>
    <property type="molecule type" value="Genomic_DNA"/>
</dbReference>
<sequence>MPPLIPDLSSESDESDGFCSPPPLQSSFSSSSSSSCTSTPHTLFIEIPGLPPNLSPTCLGANTSNALSFLPHPPSPPKHEHNSEESDRTPRRRDKDKIRRDRHRERSRDRDVRERLSQLEIGWDGQGVGHEDGVVEDDERDGARKYRPFSTRICGLAENDEGCLAGF</sequence>
<dbReference type="AlphaFoldDB" id="A0A5C3MWX8"/>
<evidence type="ECO:0000313" key="2">
    <source>
        <dbReference type="EMBL" id="TFK49365.1"/>
    </source>
</evidence>
<protein>
    <submittedName>
        <fullName evidence="2">Uncharacterized protein</fullName>
    </submittedName>
</protein>
<name>A0A5C3MWX8_9AGAM</name>